<dbReference type="GO" id="GO:0005975">
    <property type="term" value="P:carbohydrate metabolic process"/>
    <property type="evidence" value="ECO:0007669"/>
    <property type="project" value="InterPro"/>
</dbReference>
<dbReference type="SMART" id="SM00726">
    <property type="entry name" value="UIM"/>
    <property type="match status" value="4"/>
</dbReference>
<dbReference type="EMBL" id="GL536311">
    <property type="protein sequence ID" value="EFQ88522.1"/>
    <property type="molecule type" value="Genomic_DNA"/>
</dbReference>
<dbReference type="GO" id="GO:0016906">
    <property type="term" value="F:sterol 3-beta-glucosyltransferase activity"/>
    <property type="evidence" value="ECO:0007669"/>
    <property type="project" value="UniProtKB-ARBA"/>
</dbReference>
<feature type="compositionally biased region" description="Basic and acidic residues" evidence="2">
    <location>
        <begin position="1291"/>
        <end position="1327"/>
    </location>
</feature>
<feature type="compositionally biased region" description="Low complexity" evidence="2">
    <location>
        <begin position="898"/>
        <end position="915"/>
    </location>
</feature>
<feature type="compositionally biased region" description="Basic and acidic residues" evidence="2">
    <location>
        <begin position="181"/>
        <end position="202"/>
    </location>
</feature>
<evidence type="ECO:0000256" key="2">
    <source>
        <dbReference type="SAM" id="MobiDB-lite"/>
    </source>
</evidence>
<feature type="compositionally biased region" description="Basic and acidic residues" evidence="2">
    <location>
        <begin position="1453"/>
        <end position="1467"/>
    </location>
</feature>
<feature type="region of interest" description="Disordered" evidence="2">
    <location>
        <begin position="55"/>
        <end position="80"/>
    </location>
</feature>
<evidence type="ECO:0000313" key="5">
    <source>
        <dbReference type="Proteomes" id="UP000001067"/>
    </source>
</evidence>
<feature type="compositionally biased region" description="Basic and acidic residues" evidence="2">
    <location>
        <begin position="55"/>
        <end position="64"/>
    </location>
</feature>
<feature type="region of interest" description="Disordered" evidence="2">
    <location>
        <begin position="178"/>
        <end position="209"/>
    </location>
</feature>
<dbReference type="PROSITE" id="PS50330">
    <property type="entry name" value="UIM"/>
    <property type="match status" value="1"/>
</dbReference>
<dbReference type="InterPro" id="IPR050426">
    <property type="entry name" value="Glycosyltransferase_28"/>
</dbReference>
<dbReference type="InterPro" id="IPR002213">
    <property type="entry name" value="UDP_glucos_trans"/>
</dbReference>
<evidence type="ECO:0000259" key="3">
    <source>
        <dbReference type="Pfam" id="PF03033"/>
    </source>
</evidence>
<sequence>MSEMTIEDRQRKANFRVVVTLTVIQEEDPENWELFENGKKEAQKLHWDRLAQREEAAKDKEGAPARKKGKAKQAPSSTWKPLPVSVDSVAMFKLPLQHMRRIVRSPVYLPKRGLESSSAADRTKYVNQAVNELQAAQRTTNTSRIVNKICQRLAKDRATTRTEQLIWLARYSLDASAAHKRNVDGDGKPAAEEKSKVADDGKQTTTCEEDDGQAWEAAIHLDATQTPAYEASSATEPPPAYTELPGQLKNQELGTNAVVAEDGRVNIRIDQKGRGLSQLMVPHIQRQLTQAQDTPEPPPPYVPEFLGGAPGQQPPPPLNVVIQVVGSRGDVQPFVALGKVLKETYGHRVRLATHPTFKDFVVENGLEFFSIGGDPAELMAFMVKNPGLMPGFDTLLSGDIGKRRKGIAEILRGTWRSCIETGNGLGVDPLQQTVEEWMNIEEQLPEQLKKPFVADAIIANPPSFGHLHCAEKLGIPLHMMFTMPWSPTQQFPHPLANIQSTNADPTITNYMSYIMVDILTWQGLGDVINRFRKESLRLDPISAVWAPAMLARLKVPFTYCWSPALIPKPRDWSNHISIAGFYFLNLASNYTPDPELAAFLGAGEPPVYIGFGSIVVDDPNAMTKMIFDAVKITGKRALVSKGWGGLGADDLAGIATGKPTVVIPFFGDQAFWGAMVSRAGAGPDPIPYKELTAEKLAGAINEALKPESLRQAQELCEKIKQENGTHKGAQSFHQMLNYEEMRCAIMPDKPAVWRLKRTQVKLSAKAATVLAQQGEVNFSEMKLFRPREYVPDEGPWDPVSGAASALTGTATSVMMGVADMPIETLKLLGIHPDARNKKGKEKSTGSGPSSTKEGSSSGRPTNTRSATETTEGSATSEATTPTAADGAADLARIQADHAAATSPAPSTIPNSSAPSGTTSSFNPASKPGITDNVDSAVDTGKGLARIVGAGFKSPMDFSLNVAKGFHNVPKLYGAEVRQVDKVTDFQSGIRTAAKQFGFGLYDGITGIVTDPYKGAKKEGGIGFVKGVGRGIMSVPFRVMGGAWSVPGYAMKGLYQEMVKNKGKDVQNYIIAARVAQGYDEASGVTQEERDAVVKIWAGVKSGIKKKRNPGAEKMDSLHSLVQQKKFKQNERSARLTSQTNAPDIQPSTPGTSTQQSSLVGQYPDPPRRRGVEPEIRSTIPSWRQQEAERTRALRRQDTATSGSVASALPQSSQAELEAQLRAEEEEDQRELERAIAASVAESSHGNAEQDQLLASAIRASVAELERAPAGTNASQQDEEEALHRALTASMEETRKANVTEEEQKALEETLKKSLLETRVRRQHRSDSEWDSDADTEEGEEYRRIIAESKELAHMHANHPEDYATSAQGAQQESGVMDAMSQAIAASTDGSTDIGTVASPREIQQGDDDADLKRVLEESEKAETERMQMLERQQTEEDIVMEYVRKQSLLEEQHRQRVVQGRDTKGDGRGFASGM</sequence>
<evidence type="ECO:0000313" key="4">
    <source>
        <dbReference type="EMBL" id="EFQ88522.1"/>
    </source>
</evidence>
<proteinExistence type="predicted"/>
<feature type="compositionally biased region" description="Acidic residues" evidence="2">
    <location>
        <begin position="1328"/>
        <end position="1339"/>
    </location>
</feature>
<dbReference type="OrthoDB" id="5835829at2759"/>
<dbReference type="Proteomes" id="UP000001067">
    <property type="component" value="Unassembled WGS sequence"/>
</dbReference>
<feature type="compositionally biased region" description="Basic and acidic residues" evidence="2">
    <location>
        <begin position="1165"/>
        <end position="1175"/>
    </location>
</feature>
<dbReference type="InterPro" id="IPR004276">
    <property type="entry name" value="GlycoTrans_28_N"/>
</dbReference>
<keyword evidence="5" id="KW-1185">Reference proteome</keyword>
<feature type="region of interest" description="Disordered" evidence="2">
    <location>
        <begin position="1387"/>
        <end position="1411"/>
    </location>
</feature>
<gene>
    <name evidence="4" type="ORF">PTT_15557</name>
</gene>
<organism evidence="5">
    <name type="scientific">Pyrenophora teres f. teres (strain 0-1)</name>
    <name type="common">Barley net blotch fungus</name>
    <name type="synonym">Drechslera teres f. teres</name>
    <dbReference type="NCBI Taxonomy" id="861557"/>
    <lineage>
        <taxon>Eukaryota</taxon>
        <taxon>Fungi</taxon>
        <taxon>Dikarya</taxon>
        <taxon>Ascomycota</taxon>
        <taxon>Pezizomycotina</taxon>
        <taxon>Dothideomycetes</taxon>
        <taxon>Pleosporomycetidae</taxon>
        <taxon>Pleosporales</taxon>
        <taxon>Pleosporineae</taxon>
        <taxon>Pleosporaceae</taxon>
        <taxon>Pyrenophora</taxon>
    </lineage>
</organism>
<dbReference type="KEGG" id="pte:PTT_15557"/>
<evidence type="ECO:0000256" key="1">
    <source>
        <dbReference type="ARBA" id="ARBA00022679"/>
    </source>
</evidence>
<reference evidence="4 5" key="1">
    <citation type="journal article" date="2010" name="Genome Biol.">
        <title>A first genome assembly of the barley fungal pathogen Pyrenophora teres f. teres.</title>
        <authorList>
            <person name="Ellwood S.R."/>
            <person name="Liu Z."/>
            <person name="Syme R.A."/>
            <person name="Lai Z."/>
            <person name="Hane J.K."/>
            <person name="Keiper F."/>
            <person name="Moffat C.S."/>
            <person name="Oliver R.P."/>
            <person name="Friesen T.L."/>
        </authorList>
    </citation>
    <scope>NUCLEOTIDE SEQUENCE [LARGE SCALE GENOMIC DNA]</scope>
    <source>
        <strain evidence="4 5">0-1</strain>
    </source>
</reference>
<feature type="region of interest" description="Disordered" evidence="2">
    <location>
        <begin position="1124"/>
        <end position="1251"/>
    </location>
</feature>
<feature type="compositionally biased region" description="Polar residues" evidence="2">
    <location>
        <begin position="1240"/>
        <end position="1249"/>
    </location>
</feature>
<feature type="region of interest" description="Disordered" evidence="2">
    <location>
        <begin position="1453"/>
        <end position="1474"/>
    </location>
</feature>
<dbReference type="SUPFAM" id="SSF53756">
    <property type="entry name" value="UDP-Glycosyltransferase/glycogen phosphorylase"/>
    <property type="match status" value="1"/>
</dbReference>
<feature type="domain" description="Glycosyltransferase family 28 N-terminal" evidence="3">
    <location>
        <begin position="320"/>
        <end position="491"/>
    </location>
</feature>
<keyword evidence="1" id="KW-0808">Transferase</keyword>
<dbReference type="HOGENOM" id="CLU_000537_1_0_1"/>
<feature type="region of interest" description="Disordered" evidence="2">
    <location>
        <begin position="897"/>
        <end position="933"/>
    </location>
</feature>
<dbReference type="FunFam" id="3.40.50.2000:FF:000100">
    <property type="entry name" value="Glycosyltransferase family 1 protein"/>
    <property type="match status" value="1"/>
</dbReference>
<name>E3S0I0_PYRTT</name>
<dbReference type="Pfam" id="PF03033">
    <property type="entry name" value="Glyco_transf_28"/>
    <property type="match status" value="1"/>
</dbReference>
<dbReference type="PANTHER" id="PTHR48050">
    <property type="entry name" value="STEROL 3-BETA-GLUCOSYLTRANSFERASE"/>
    <property type="match status" value="1"/>
</dbReference>
<feature type="compositionally biased region" description="Low complexity" evidence="2">
    <location>
        <begin position="1145"/>
        <end position="1157"/>
    </location>
</feature>
<dbReference type="eggNOG" id="KOG1192">
    <property type="taxonomic scope" value="Eukaryota"/>
</dbReference>
<dbReference type="PANTHER" id="PTHR48050:SF13">
    <property type="entry name" value="STEROL 3-BETA-GLUCOSYLTRANSFERASE UGT80A2"/>
    <property type="match status" value="1"/>
</dbReference>
<feature type="region of interest" description="Disordered" evidence="2">
    <location>
        <begin position="1265"/>
        <end position="1341"/>
    </location>
</feature>
<feature type="compositionally biased region" description="Low complexity" evidence="2">
    <location>
        <begin position="844"/>
        <end position="883"/>
    </location>
</feature>
<dbReference type="CDD" id="cd03784">
    <property type="entry name" value="GT1_Gtf-like"/>
    <property type="match status" value="1"/>
</dbReference>
<feature type="region of interest" description="Disordered" evidence="2">
    <location>
        <begin position="831"/>
        <end position="883"/>
    </location>
</feature>
<feature type="compositionally biased region" description="Polar residues" evidence="2">
    <location>
        <begin position="1198"/>
        <end position="1212"/>
    </location>
</feature>
<protein>
    <recommendedName>
        <fullName evidence="3">Glycosyltransferase family 28 N-terminal domain-containing protein</fullName>
    </recommendedName>
</protein>
<feature type="compositionally biased region" description="Basic and acidic residues" evidence="2">
    <location>
        <begin position="1185"/>
        <end position="1197"/>
    </location>
</feature>
<dbReference type="Gene3D" id="3.40.50.2000">
    <property type="entry name" value="Glycogen Phosphorylase B"/>
    <property type="match status" value="2"/>
</dbReference>
<accession>E3S0I0</accession>
<dbReference type="InterPro" id="IPR003903">
    <property type="entry name" value="UIM_dom"/>
</dbReference>